<accession>A0AAD5VSS6</accession>
<evidence type="ECO:0008006" key="10">
    <source>
        <dbReference type="Google" id="ProtNLM"/>
    </source>
</evidence>
<evidence type="ECO:0000259" key="7">
    <source>
        <dbReference type="Pfam" id="PF16213"/>
    </source>
</evidence>
<protein>
    <recommendedName>
        <fullName evidence="10">Protein MON2 homolog</fullName>
    </recommendedName>
</protein>
<proteinExistence type="inferred from homology"/>
<dbReference type="PANTHER" id="PTHR10663">
    <property type="entry name" value="GUANYL-NUCLEOTIDE EXCHANGE FACTOR"/>
    <property type="match status" value="1"/>
</dbReference>
<dbReference type="PANTHER" id="PTHR10663:SF333">
    <property type="entry name" value="PROTEIN MON2 HOMOLOG"/>
    <property type="match status" value="1"/>
</dbReference>
<dbReference type="Pfam" id="PF19086">
    <property type="entry name" value="Terpene_syn_C_2"/>
    <property type="match status" value="2"/>
</dbReference>
<dbReference type="InterPro" id="IPR032817">
    <property type="entry name" value="Mon2_C"/>
</dbReference>
<comment type="caution">
    <text evidence="8">The sequence shown here is derived from an EMBL/GenBank/DDBJ whole genome shotgun (WGS) entry which is preliminary data.</text>
</comment>
<evidence type="ECO:0000256" key="3">
    <source>
        <dbReference type="ARBA" id="ARBA00022927"/>
    </source>
</evidence>
<keyword evidence="9" id="KW-1185">Reference proteome</keyword>
<dbReference type="EMBL" id="JANIEX010000388">
    <property type="protein sequence ID" value="KAJ3567773.1"/>
    <property type="molecule type" value="Genomic_DNA"/>
</dbReference>
<dbReference type="InterPro" id="IPR032691">
    <property type="entry name" value="Mon2/Sec7/BIG1-like_HUS"/>
</dbReference>
<dbReference type="GO" id="GO:0005794">
    <property type="term" value="C:Golgi apparatus"/>
    <property type="evidence" value="ECO:0007669"/>
    <property type="project" value="UniProtKB-ARBA"/>
</dbReference>
<sequence length="2111" mass="232367">MVQNITCNATRPVSFLLPDFLAEWPYERRLHTDFGTVDVESADWVNENHLFNEKAQRSFDKSLFGLLGCLIFPLNTRAFCRVGCDLANAYFVIDEYNDVAEPEVAAQVCDTVMDVLRNPYEERKEGDKLGIFMQGFWQRALALTKPGAPCIEQFVEGFDLYMTSMIQEAEDRETKRATIALLGFGLELPEEVLSHPVMKSMVLAAMDLLCITNDMHSYAVEVARGIAFHNIVTSIIQEHRMDVPTAMEWLENFGKHRVATFLNGIDELPSWGPEIDADVQRYIQSIGYLVRGADAWSYESERYWGEKDPESRSSDLHIQRHHKLPSLSLSMSSLSFLVTELQSLASETKRRHPEAAEKSLAILRASPEQATSLATDGPQSDDLLRPVFMGCATKNAKVVAISLGSLQRLISLRAVPQSAVPHIITTMSDAMSQGVDIQLRILQTLVSLIPNFPRVHGELLAEALLLCFKLQESRIAVVSSTAAATLRQLVMFVVDKMVAEDRLEDLDPALLISVHLPDDSTKSLGPSAHDAFAVFEDLCLLTNGEKPHFLHLEFLHKTFALELIESVLANYYEVFRKHNELILLLQHHLCPLLLKSLSDRPSFPLILRCTRVIFLMVKQFSLELKTEVEVFLMHLIKTVSDDGESESSHPPRPSWMRVLAMEIMRGLCSDAELMRNIWARYDGQASESNVFGSLVTALKRLITEKPALLGVSQSMFGIGVSSDSATSLSLDGVAGRVATAASATVSGVVGMMHSSSGLSLQGSSMKLQCIDQLDKADAPPIPESYVYLLALQCIVSLCEGFASYTGPLYTTLVIQRPRQPGDAAIRAPPALDLSTLPPNESSTTHLLIVRDIIESGWPALLAALSFIVTTNLSDELFVDVLSSYQAMTNVSGMLGLGTPRDAFFNSLAKFAVPTRVVSSLDSYVEPNTPRSATVQLTDSVGLTSPVQAPGLSERNMACLKVFVSSALFLAGSLGESWFGVLEVLQNADYVLTHRPGHQSTPSRKGIPSGGVPASRSNSTAPGAPPTPRHPLLTDLDSETMQAGIQRLFDASKNLEDTAFRDFVNALCRLSGEMIGMQTASLSAFESEESLEETGLPPTPKGEGVNRRRVSGIHIPRTLRSGDFGISRLGGVSMLNIHRLIYRSPDIAWDTTTMHLLSVIRLPLAPQPIRVQAARVLDEILLAVPRNMSSTTGELQVQVQNRVLGVLAQQVVPDLTISASNSNTGVELRRMGLETLHQILQASVYSLVTGWETIFYMLESVCRPAPPPRSQSMDSIPPSGPPSPATRLKPLGMGMPSERSYTVLVKIAFQSMTLVCDSISTLSPDHLRLCISTLGQFGRQADTNIALTAATSLLWSVSDAIQAKRKDAELEPQYSELWMFLLFELLNLGSDSRPEVRDGAIQTLFRTIQLYGSTLSLETWDECVWKVSFPLLDSLAEEIRRIATELEDAEDGDRSISEKAWDDSKILALNSLGSIFQDFLASAIIKLESFVKAWDVFVGHVQNVVLHDNRPVSAPALRSMERGIKAAMVVNGGLEKAKIGEILGRTWEAIDVVGDAVMRKSSSSQNIPPASPDSTSTVMTAGPSLKPFTQESLVAFVEMIQSTRATSRALVGSEWELEKLTRLAAILKGVLTYSGSPDYRPDIDVLPPAQAVVLDTLTGVDLSVPGSPSLIMRDLSEYATLPFIAAFDVKPHPGMQTPQKRVTYIGISKKTMPMLVELFMQFKESSEIYVDGTLEAILSAYSIPMKLKYECPAPSKSGKDLPLWKTATQCFLKIVAPATLNLQELDQEIPDDRLEGIWRQVLDVFKGAILADCSAALSYPLDVQTQEEDFDAALLTALQEHVVPRLGTSRVPDSLVSELARILHRGSEIYALEDAPLPTPTSPTSKSRPLDMTRISDIGTTELGQLVPRERFSYWCFDLLFLICSRTPENDDPSRKRLAALSLPSLLNRCRSTLVGYIADESLRGNLPFPRAREDELLYVLQKLLKARVWPGTLWAALSDDPTKYAVDQPAVDTSALTTPSELLSDIVKRSPAAPIFHFYNPLCEIASIPRRTPTTWVLTNGSKKPDQHHQIADVRAQKNHAEDGDDVVEQDARVVARECLRVLGQEMGVSR</sequence>
<evidence type="ECO:0000259" key="5">
    <source>
        <dbReference type="Pfam" id="PF12783"/>
    </source>
</evidence>
<feature type="domain" description="Mon2/Sec7/BIG1-like HUS" evidence="5">
    <location>
        <begin position="528"/>
        <end position="690"/>
    </location>
</feature>
<keyword evidence="2" id="KW-0813">Transport</keyword>
<evidence type="ECO:0000259" key="6">
    <source>
        <dbReference type="Pfam" id="PF16206"/>
    </source>
</evidence>
<evidence type="ECO:0000256" key="1">
    <source>
        <dbReference type="ARBA" id="ARBA00008144"/>
    </source>
</evidence>
<feature type="domain" description="Mon2 C-terminal" evidence="6">
    <location>
        <begin position="1371"/>
        <end position="1524"/>
    </location>
</feature>
<dbReference type="InterPro" id="IPR008949">
    <property type="entry name" value="Isoprenoid_synthase_dom_sf"/>
</dbReference>
<feature type="domain" description="Mon2/Sec7/BIG1-like dimerisation and cyclophilin-binding" evidence="7">
    <location>
        <begin position="333"/>
        <end position="501"/>
    </location>
</feature>
<dbReference type="Pfam" id="PF16206">
    <property type="entry name" value="Mon2_C"/>
    <property type="match status" value="1"/>
</dbReference>
<dbReference type="GO" id="GO:0015031">
    <property type="term" value="P:protein transport"/>
    <property type="evidence" value="ECO:0007669"/>
    <property type="project" value="UniProtKB-KW"/>
</dbReference>
<dbReference type="InterPro" id="IPR016024">
    <property type="entry name" value="ARM-type_fold"/>
</dbReference>
<dbReference type="Gene3D" id="1.10.600.10">
    <property type="entry name" value="Farnesyl Diphosphate Synthase"/>
    <property type="match status" value="1"/>
</dbReference>
<reference evidence="8" key="1">
    <citation type="submission" date="2022-07" db="EMBL/GenBank/DDBJ databases">
        <title>Genome Sequence of Leucocoprinus birnbaumii.</title>
        <authorList>
            <person name="Buettner E."/>
        </authorList>
    </citation>
    <scope>NUCLEOTIDE SEQUENCE</scope>
    <source>
        <strain evidence="8">VT141</strain>
    </source>
</reference>
<keyword evidence="3" id="KW-0653">Protein transport</keyword>
<evidence type="ECO:0000256" key="4">
    <source>
        <dbReference type="SAM" id="MobiDB-lite"/>
    </source>
</evidence>
<feature type="region of interest" description="Disordered" evidence="4">
    <location>
        <begin position="1265"/>
        <end position="1287"/>
    </location>
</feature>
<evidence type="ECO:0000313" key="8">
    <source>
        <dbReference type="EMBL" id="KAJ3567773.1"/>
    </source>
</evidence>
<gene>
    <name evidence="8" type="ORF">NP233_g6144</name>
</gene>
<evidence type="ECO:0000256" key="2">
    <source>
        <dbReference type="ARBA" id="ARBA00022448"/>
    </source>
</evidence>
<dbReference type="InterPro" id="IPR032629">
    <property type="entry name" value="DCB_dom"/>
</dbReference>
<comment type="similarity">
    <text evidence="1">Belongs to the MON2 family.</text>
</comment>
<dbReference type="Pfam" id="PF16213">
    <property type="entry name" value="DCB"/>
    <property type="match status" value="1"/>
</dbReference>
<evidence type="ECO:0000313" key="9">
    <source>
        <dbReference type="Proteomes" id="UP001213000"/>
    </source>
</evidence>
<organism evidence="8 9">
    <name type="scientific">Leucocoprinus birnbaumii</name>
    <dbReference type="NCBI Taxonomy" id="56174"/>
    <lineage>
        <taxon>Eukaryota</taxon>
        <taxon>Fungi</taxon>
        <taxon>Dikarya</taxon>
        <taxon>Basidiomycota</taxon>
        <taxon>Agaricomycotina</taxon>
        <taxon>Agaricomycetes</taxon>
        <taxon>Agaricomycetidae</taxon>
        <taxon>Agaricales</taxon>
        <taxon>Agaricineae</taxon>
        <taxon>Agaricaceae</taxon>
        <taxon>Leucocoprinus</taxon>
    </lineage>
</organism>
<dbReference type="Pfam" id="PF12783">
    <property type="entry name" value="Sec7-like_HUS"/>
    <property type="match status" value="1"/>
</dbReference>
<name>A0AAD5VSS6_9AGAR</name>
<feature type="region of interest" description="Disordered" evidence="4">
    <location>
        <begin position="994"/>
        <end position="1033"/>
    </location>
</feature>
<dbReference type="SUPFAM" id="SSF48371">
    <property type="entry name" value="ARM repeat"/>
    <property type="match status" value="2"/>
</dbReference>
<dbReference type="SUPFAM" id="SSF48576">
    <property type="entry name" value="Terpenoid synthases"/>
    <property type="match status" value="1"/>
</dbReference>
<dbReference type="Proteomes" id="UP001213000">
    <property type="component" value="Unassembled WGS sequence"/>
</dbReference>